<evidence type="ECO:0000313" key="2">
    <source>
        <dbReference type="Proteomes" id="UP000000674"/>
    </source>
</evidence>
<name>A0B8E9_METTP</name>
<gene>
    <name evidence="1" type="ordered locus">Mthe_1191</name>
</gene>
<dbReference type="EMBL" id="CP000477">
    <property type="protein sequence ID" value="ABK14973.1"/>
    <property type="molecule type" value="Genomic_DNA"/>
</dbReference>
<dbReference type="HOGENOM" id="CLU_2271101_0_0_2"/>
<dbReference type="RefSeq" id="WP_011696365.1">
    <property type="nucleotide sequence ID" value="NC_008553.1"/>
</dbReference>
<proteinExistence type="predicted"/>
<dbReference type="GeneID" id="4462237"/>
<dbReference type="KEGG" id="mtp:Mthe_1191"/>
<evidence type="ECO:0000313" key="1">
    <source>
        <dbReference type="EMBL" id="ABK14973.1"/>
    </source>
</evidence>
<organism evidence="1 2">
    <name type="scientific">Methanothrix thermoacetophila (strain DSM 6194 / JCM 14653 / NBRC 101360 / PT)</name>
    <name type="common">Methanosaeta thermophila</name>
    <dbReference type="NCBI Taxonomy" id="349307"/>
    <lineage>
        <taxon>Archaea</taxon>
        <taxon>Methanobacteriati</taxon>
        <taxon>Methanobacteriota</taxon>
        <taxon>Stenosarchaea group</taxon>
        <taxon>Methanomicrobia</taxon>
        <taxon>Methanotrichales</taxon>
        <taxon>Methanotrichaceae</taxon>
        <taxon>Methanothrix</taxon>
    </lineage>
</organism>
<dbReference type="STRING" id="349307.Mthe_1191"/>
<protein>
    <submittedName>
        <fullName evidence="1">Uncharacterized protein</fullName>
    </submittedName>
</protein>
<reference evidence="1 2" key="1">
    <citation type="submission" date="2006-10" db="EMBL/GenBank/DDBJ databases">
        <title>Complete sequence of Methanosaeta thermophila PT.</title>
        <authorList>
            <consortium name="US DOE Joint Genome Institute"/>
            <person name="Copeland A."/>
            <person name="Lucas S."/>
            <person name="Lapidus A."/>
            <person name="Barry K."/>
            <person name="Detter J.C."/>
            <person name="Glavina del Rio T."/>
            <person name="Hammon N."/>
            <person name="Israni S."/>
            <person name="Pitluck S."/>
            <person name="Chain P."/>
            <person name="Malfatti S."/>
            <person name="Shin M."/>
            <person name="Vergez L."/>
            <person name="Schmutz J."/>
            <person name="Larimer F."/>
            <person name="Land M."/>
            <person name="Hauser L."/>
            <person name="Kyrpides N."/>
            <person name="Kim E."/>
            <person name="Smith K.S."/>
            <person name="Ingram-Smith C."/>
            <person name="Richardson P."/>
        </authorList>
    </citation>
    <scope>NUCLEOTIDE SEQUENCE [LARGE SCALE GENOMIC DNA]</scope>
    <source>
        <strain evidence="2">DSM 6194 / JCM 14653 / NBRC 101360 / PT</strain>
    </source>
</reference>
<dbReference type="OrthoDB" id="148159at2157"/>
<keyword evidence="2" id="KW-1185">Reference proteome</keyword>
<dbReference type="Proteomes" id="UP000000674">
    <property type="component" value="Chromosome"/>
</dbReference>
<dbReference type="AlphaFoldDB" id="A0B8E9"/>
<sequence>MKRYRALILLSAAILLAAHGGGARENIHVEEVTMHLMDGSATFELNYSLDAFTRLYVLALGCRSLEPELASILCGYRDVRLIRADLNRAALLVGDAARYNGG</sequence>
<accession>A0B8E9</accession>